<evidence type="ECO:0000313" key="5">
    <source>
        <dbReference type="Proteomes" id="UP000790833"/>
    </source>
</evidence>
<dbReference type="GeneID" id="66118491"/>
<organism evidence="4 5">
    <name type="scientific">Scheffersomyces spartinae</name>
    <dbReference type="NCBI Taxonomy" id="45513"/>
    <lineage>
        <taxon>Eukaryota</taxon>
        <taxon>Fungi</taxon>
        <taxon>Dikarya</taxon>
        <taxon>Ascomycota</taxon>
        <taxon>Saccharomycotina</taxon>
        <taxon>Pichiomycetes</taxon>
        <taxon>Debaryomycetaceae</taxon>
        <taxon>Scheffersomyces</taxon>
    </lineage>
</organism>
<protein>
    <recommendedName>
        <fullName evidence="6">Nucleoporin</fullName>
    </recommendedName>
</protein>
<dbReference type="OrthoDB" id="102511at2759"/>
<comment type="caution">
    <text evidence="4">The sequence shown here is derived from an EMBL/GenBank/DDBJ whole genome shotgun (WGS) entry which is preliminary data.</text>
</comment>
<dbReference type="RefSeq" id="XP_043049465.1">
    <property type="nucleotide sequence ID" value="XM_043195760.1"/>
</dbReference>
<gene>
    <name evidence="4" type="ORF">KQ657_005117</name>
</gene>
<accession>A0A9P8AI10</accession>
<evidence type="ECO:0008006" key="6">
    <source>
        <dbReference type="Google" id="ProtNLM"/>
    </source>
</evidence>
<dbReference type="InterPro" id="IPR041634">
    <property type="entry name" value="Nup188_C"/>
</dbReference>
<evidence type="ECO:0000313" key="4">
    <source>
        <dbReference type="EMBL" id="KAG7193918.1"/>
    </source>
</evidence>
<evidence type="ECO:0000259" key="1">
    <source>
        <dbReference type="Pfam" id="PF10487"/>
    </source>
</evidence>
<dbReference type="Pfam" id="PF10487">
    <property type="entry name" value="Nup188_N"/>
    <property type="match status" value="1"/>
</dbReference>
<evidence type="ECO:0000259" key="3">
    <source>
        <dbReference type="Pfam" id="PF21093"/>
    </source>
</evidence>
<dbReference type="Pfam" id="PF21093">
    <property type="entry name" value="Nup188_N-subdom_III"/>
    <property type="match status" value="1"/>
</dbReference>
<sequence>MPSAVAKYSDKTLDLRQLQPTHLVTFDVVLRAVTFESPESVILNSLDPFLLQCRDLLVNPDPFSAASDKSEPTSKGTKDIVIRNILYSGITDTQIEDANKLATMFSLDPMETLRIVVQTCERIPSKHDPQVKKLKSKLPDDRQRCLREERLYIYAKMIFQERRTVIQLVMEMLNNKNNLDTTSTVRNLGRVLYSSVDYMTKIMDKLNDTFQLLMVGDFEPMDTLQEFATSEYDFEGLYYKEKLLYTVDLLRTLVELLFRNPELNNEVVVKWLNLMALTSFMSEVNSHLDLHETFTIMRSLSTLITILVLDVENDDPCYGSDSTTFSQINKIIIDTSNTNAISLYCWSLILLRKYYNVKVPNESSFILTETELAMHINDLNARCISLNIFKSFNDLVGILKNEFIYTAIISSVLYAALPVIPISNETVSLIVHVLKYCHNVVVERFFNNPDFEKFLVVARTKFPMALSPWLKLASINGQFALHEFDELKSLMTNMKLSDISAIYNIDNENSELVTVNKVVDIYPPFETNKKLSLMINANTKAKLLPSSTDEDEELVTFLHKYDGWTFVGRILENLSKCFDATDLEKSEATRDIINLFQSVLVNSTISEGRSVIERASAYTDNSDIIDIIFRIFEQSLHARSIQILVGIFSLLSALLPIMSDRVFPYLYKSSLFSHNDKEGMASNIFAAIELVNGDYPFSEELISFTKNLIIHTFKIGDSLSKMKSTVIKVFIEHLLALFEGFVHCRFLYVNQMMRMGSKILDIFAILVTSVHGIDKRVNSYVSDIFSDSVQRIVESFLVFSNDYSRTAVPLLKVIESLPTEYIEYKLNDISDLHDEWIAISLRFSSLIIDIRSLNDLPPSVFEKQLFTKSSLLVSAYAQYENIRYPILQLISSMVSSKWPEENTPSLLSYLGADHARILHYSIAADLMDSFVGSQLKLGIFDFICAVLKGKQEGLTVLFMSNKDIFESLESSKNDASTSTSACASHSLLELMKKNITEMEFNSNVVNFHFADALSLALNTWTSISEIDNDTNTVEALINRLQLVSNIDLHSSKDYVENCYRLKLGSKLANILALVLFSTQNEACRSLLSKVLTSPEFIKLLHTRFEIVDIGSRVQPEVEAEFQTAFPGFSLDQFVNVFQLRNRFSMDSVYDLRLMDRMFEDKEGWKHIREKVVAASVDWQLIDAQVASTKSFGALLTAFCRVKTDNLDTQFLNTATYLLKLNVIEESLSAPVYEERNELAFFICYSIFNGKTGDNCVNEAFKILEVCSDLLSSTNMNFLDGITSSNGTYRPILRILYFSLNVIKNHPSALVEKFSVLKNVFELAITKAARAILVELQNEAYLFKSKKDHKFKNMDKKLDDLQLILSILKIFMGINLPESSHMDIANAIESNDTVASLLSLYSFSNLIEVNEEHIFAQVSLMFIQEFMTIDIIARKFVASGLYYVLAESPISSFIKEGGLSVSHLPEYHKLWLNGLLPIFLTTLNQLGPESIPEVCLGIRIFYKQVVTCIEAWFRDSSSFTLSTAFVAETTLILLLNKTLLTFTTTEGLILPSTVVELGDVIPVLNTYEKQNDFADAINNLLKHPKFLRLRVVPSTIEEKKLIANKDGAFAAFAERLLADVRELKDYLG</sequence>
<feature type="domain" description="Nucleoporin Nup188 N-terminal" evidence="1">
    <location>
        <begin position="46"/>
        <end position="503"/>
    </location>
</feature>
<dbReference type="InterPro" id="IPR048883">
    <property type="entry name" value="Nup188_N-subdom_III"/>
</dbReference>
<dbReference type="Pfam" id="PF18378">
    <property type="entry name" value="Nup188_C"/>
    <property type="match status" value="1"/>
</dbReference>
<keyword evidence="5" id="KW-1185">Reference proteome</keyword>
<proteinExistence type="predicted"/>
<dbReference type="EMBL" id="JAHMUF010000009">
    <property type="protein sequence ID" value="KAG7193918.1"/>
    <property type="molecule type" value="Genomic_DNA"/>
</dbReference>
<dbReference type="GO" id="GO:0017056">
    <property type="term" value="F:structural constituent of nuclear pore"/>
    <property type="evidence" value="ECO:0007669"/>
    <property type="project" value="InterPro"/>
</dbReference>
<feature type="domain" description="Nuclear pore protein Nup188 C-terminal" evidence="2">
    <location>
        <begin position="1263"/>
        <end position="1609"/>
    </location>
</feature>
<feature type="domain" description="Nucleoporin Nup188 N-terminal subdomain III" evidence="3">
    <location>
        <begin position="554"/>
        <end position="960"/>
    </location>
</feature>
<dbReference type="Gene3D" id="1.25.10.70">
    <property type="match status" value="1"/>
</dbReference>
<reference evidence="4" key="1">
    <citation type="submission" date="2021-03" db="EMBL/GenBank/DDBJ databases">
        <authorList>
            <person name="Palmer J.M."/>
        </authorList>
    </citation>
    <scope>NUCLEOTIDE SEQUENCE</scope>
    <source>
        <strain evidence="4">ARV_011</strain>
    </source>
</reference>
<evidence type="ECO:0000259" key="2">
    <source>
        <dbReference type="Pfam" id="PF18378"/>
    </source>
</evidence>
<name>A0A9P8AI10_9ASCO</name>
<dbReference type="InterPro" id="IPR018864">
    <property type="entry name" value="Nucleoporin_Nup188_N"/>
</dbReference>
<dbReference type="Proteomes" id="UP000790833">
    <property type="component" value="Unassembled WGS sequence"/>
</dbReference>